<organism evidence="2 3">
    <name type="scientific">Hydra vulgaris</name>
    <name type="common">Hydra</name>
    <name type="synonym">Hydra attenuata</name>
    <dbReference type="NCBI Taxonomy" id="6087"/>
    <lineage>
        <taxon>Eukaryota</taxon>
        <taxon>Metazoa</taxon>
        <taxon>Cnidaria</taxon>
        <taxon>Hydrozoa</taxon>
        <taxon>Hydroidolina</taxon>
        <taxon>Anthoathecata</taxon>
        <taxon>Aplanulata</taxon>
        <taxon>Hydridae</taxon>
        <taxon>Hydra</taxon>
    </lineage>
</organism>
<keyword evidence="2" id="KW-1185">Reference proteome</keyword>
<dbReference type="RefSeq" id="XP_065664636.1">
    <property type="nucleotide sequence ID" value="XM_065808564.1"/>
</dbReference>
<proteinExistence type="predicted"/>
<dbReference type="Proteomes" id="UP001652625">
    <property type="component" value="Chromosome 10"/>
</dbReference>
<reference evidence="3" key="1">
    <citation type="submission" date="2025-08" db="UniProtKB">
        <authorList>
            <consortium name="RefSeq"/>
        </authorList>
    </citation>
    <scope>IDENTIFICATION</scope>
</reference>
<dbReference type="Pfam" id="PF03184">
    <property type="entry name" value="DDE_1"/>
    <property type="match status" value="1"/>
</dbReference>
<gene>
    <name evidence="3" type="primary">LOC136086273</name>
</gene>
<name>A0ABM4CRZ1_HYDVU</name>
<feature type="domain" description="DDE-1" evidence="1">
    <location>
        <begin position="2"/>
        <end position="105"/>
    </location>
</feature>
<protein>
    <submittedName>
        <fullName evidence="3">Uncharacterized protein LOC136086273</fullName>
    </submittedName>
</protein>
<dbReference type="GeneID" id="136086273"/>
<accession>A0ABM4CRZ1</accession>
<sequence length="188" mass="21462">MILYKGKNSKHEYGDNLPPGSIFRMTPKGYITKEEFCTILRHFNQHRLPDKALFIFDGYRSHLEIAVIKEAEKLNIHMICLPAHCSHELQLLDKSVFKPLKTYWNVSIDNFRRNFPGLSLSKLEFPLLFTEAWLRTATPANAISGFRSTGIYPFNPNIIPQVAFGRSVISSCINGKNSDVGMFITLEP</sequence>
<evidence type="ECO:0000259" key="1">
    <source>
        <dbReference type="Pfam" id="PF03184"/>
    </source>
</evidence>
<dbReference type="InterPro" id="IPR004875">
    <property type="entry name" value="DDE_SF_endonuclease_dom"/>
</dbReference>
<evidence type="ECO:0000313" key="2">
    <source>
        <dbReference type="Proteomes" id="UP001652625"/>
    </source>
</evidence>
<evidence type="ECO:0000313" key="3">
    <source>
        <dbReference type="RefSeq" id="XP_065664636.1"/>
    </source>
</evidence>